<dbReference type="Pfam" id="PF00999">
    <property type="entry name" value="Na_H_Exchanger"/>
    <property type="match status" value="1"/>
</dbReference>
<keyword evidence="3" id="KW-0813">Transport</keyword>
<keyword evidence="6 9" id="KW-1133">Transmembrane helix</keyword>
<feature type="domain" description="Cation/H+ exchanger transmembrane" evidence="11">
    <location>
        <begin position="8"/>
        <end position="367"/>
    </location>
</feature>
<dbReference type="InterPro" id="IPR006016">
    <property type="entry name" value="UspA"/>
</dbReference>
<proteinExistence type="inferred from homology"/>
<evidence type="ECO:0000256" key="5">
    <source>
        <dbReference type="ARBA" id="ARBA00022692"/>
    </source>
</evidence>
<keyword evidence="5 9" id="KW-0812">Transmembrane</keyword>
<evidence type="ECO:0000259" key="10">
    <source>
        <dbReference type="Pfam" id="PF00582"/>
    </source>
</evidence>
<evidence type="ECO:0000256" key="6">
    <source>
        <dbReference type="ARBA" id="ARBA00022989"/>
    </source>
</evidence>
<dbReference type="EMBL" id="CP049742">
    <property type="protein sequence ID" value="QPC48138.1"/>
    <property type="molecule type" value="Genomic_DNA"/>
</dbReference>
<dbReference type="PANTHER" id="PTHR43562:SF4">
    <property type="entry name" value="NA(+)_H(+) ANTIPORTER NHAS5"/>
    <property type="match status" value="1"/>
</dbReference>
<evidence type="ECO:0000256" key="9">
    <source>
        <dbReference type="SAM" id="Phobius"/>
    </source>
</evidence>
<sequence length="676" mass="73936">MIFAIALIAFFISPIIMNRIRVPGIIGPILAGVLLGPNGLHVLDRGETVQLLGTVGLLFIIFIAGLELDLNGFKQYRQRSITFGLFSFLTPFLVGMFLSVLLGYDWWAAVLLGSIVGSHTLLSYPIASRLGIAKNGAITTTIGGTLVTDTLAMVVLAVVAGAAVGDLSMIFWVKLIASAVILVLAVLVGAPILSKWFFRNSNGDGVTEFLYVMVVLFVSAFLAKIGGLEPIIGAFLAGLALNRYIADEGIIMNRVRFTANSLFIPFFLFSVGMLMDIIGFLQDPNSWIVTAGILVSVIGGKYVATIIGAKIFGYTGDEQRIMFGLSINQAAATLAATLVGFDLGLLDQATVNGVIIMILVTCMIGPYMTEKYGRRLASSVTQEEQNEPERILIPLANPETMESLLELSFMVRNAKKTSEPLFPLTVVQKEVQTAHTQVASAEKMLNKAISYSTSAEVPVRPVTKVDLNIVKGIERAMTEERITTLVMGWNGKRSGAQMLFGNVIDQALDHTYQRMIVSKLGHPLQTTDRVAVVIPNHANQKPGFMDSLAIIKNMVAQLGAELEIHVIGPEKEIYEKIVGAVKPSLSMKIIGHPTWKSLEEYVEEKLLPNDLVILLSARKGTIAWHPKLEELPTRLAQSVPKSFVIFYPTEQKEVDMRGTRGTSLSREWMFNKDYEE</sequence>
<gene>
    <name evidence="12" type="ORF">G8O30_14965</name>
</gene>
<keyword evidence="4" id="KW-0050">Antiport</keyword>
<dbReference type="Gene3D" id="1.20.1530.20">
    <property type="match status" value="1"/>
</dbReference>
<reference evidence="12 13" key="1">
    <citation type="submission" date="2019-07" db="EMBL/GenBank/DDBJ databases">
        <title>Genome sequence of 2 isolates from Red Sea Mangroves.</title>
        <authorList>
            <person name="Sefrji F."/>
            <person name="Michoud G."/>
            <person name="Merlino G."/>
            <person name="Daffonchio D."/>
        </authorList>
    </citation>
    <scope>NUCLEOTIDE SEQUENCE [LARGE SCALE GENOMIC DNA]</scope>
    <source>
        <strain evidence="12 13">R1DC41</strain>
    </source>
</reference>
<dbReference type="InterPro" id="IPR038770">
    <property type="entry name" value="Na+/solute_symporter_sf"/>
</dbReference>
<comment type="similarity">
    <text evidence="2">Belongs to the monovalent cation:proton antiporter 2 (CPA2) transporter (TC 2.A.37) family.</text>
</comment>
<dbReference type="SUPFAM" id="SSF52402">
    <property type="entry name" value="Adenine nucleotide alpha hydrolases-like"/>
    <property type="match status" value="1"/>
</dbReference>
<protein>
    <submittedName>
        <fullName evidence="12">Cation:proton antiporter</fullName>
    </submittedName>
</protein>
<accession>A0A7S8CDT6</accession>
<evidence type="ECO:0000256" key="3">
    <source>
        <dbReference type="ARBA" id="ARBA00022448"/>
    </source>
</evidence>
<comment type="subcellular location">
    <subcellularLocation>
        <location evidence="1">Membrane</location>
        <topology evidence="1">Multi-pass membrane protein</topology>
    </subcellularLocation>
</comment>
<evidence type="ECO:0000313" key="13">
    <source>
        <dbReference type="Proteomes" id="UP000593626"/>
    </source>
</evidence>
<feature type="transmembrane region" description="Helical" evidence="9">
    <location>
        <begin position="287"/>
        <end position="309"/>
    </location>
</feature>
<keyword evidence="13" id="KW-1185">Reference proteome</keyword>
<feature type="transmembrane region" description="Helical" evidence="9">
    <location>
        <begin position="47"/>
        <end position="68"/>
    </location>
</feature>
<feature type="domain" description="UspA" evidence="10">
    <location>
        <begin position="389"/>
        <end position="511"/>
    </location>
</feature>
<feature type="transmembrane region" description="Helical" evidence="9">
    <location>
        <begin position="106"/>
        <end position="126"/>
    </location>
</feature>
<dbReference type="GO" id="GO:0016020">
    <property type="term" value="C:membrane"/>
    <property type="evidence" value="ECO:0007669"/>
    <property type="project" value="UniProtKB-SubCell"/>
</dbReference>
<evidence type="ECO:0000256" key="4">
    <source>
        <dbReference type="ARBA" id="ARBA00022449"/>
    </source>
</evidence>
<organism evidence="12 13">
    <name type="scientific">Mangrovibacillus cuniculi</name>
    <dbReference type="NCBI Taxonomy" id="2593652"/>
    <lineage>
        <taxon>Bacteria</taxon>
        <taxon>Bacillati</taxon>
        <taxon>Bacillota</taxon>
        <taxon>Bacilli</taxon>
        <taxon>Bacillales</taxon>
        <taxon>Bacillaceae</taxon>
        <taxon>Mangrovibacillus</taxon>
    </lineage>
</organism>
<feature type="transmembrane region" description="Helical" evidence="9">
    <location>
        <begin position="349"/>
        <end position="368"/>
    </location>
</feature>
<dbReference type="Gene3D" id="3.40.50.620">
    <property type="entry name" value="HUPs"/>
    <property type="match status" value="1"/>
</dbReference>
<feature type="transmembrane region" description="Helical" evidence="9">
    <location>
        <begin position="138"/>
        <end position="163"/>
    </location>
</feature>
<dbReference type="GO" id="GO:1902600">
    <property type="term" value="P:proton transmembrane transport"/>
    <property type="evidence" value="ECO:0007669"/>
    <property type="project" value="InterPro"/>
</dbReference>
<evidence type="ECO:0000259" key="11">
    <source>
        <dbReference type="Pfam" id="PF00999"/>
    </source>
</evidence>
<dbReference type="KEGG" id="mcui:G8O30_14965"/>
<feature type="transmembrane region" description="Helical" evidence="9">
    <location>
        <begin position="80"/>
        <end position="100"/>
    </location>
</feature>
<feature type="transmembrane region" description="Helical" evidence="9">
    <location>
        <begin position="205"/>
        <end position="222"/>
    </location>
</feature>
<evidence type="ECO:0000313" key="12">
    <source>
        <dbReference type="EMBL" id="QPC48138.1"/>
    </source>
</evidence>
<evidence type="ECO:0000256" key="8">
    <source>
        <dbReference type="ARBA" id="ARBA00023136"/>
    </source>
</evidence>
<evidence type="ECO:0000256" key="7">
    <source>
        <dbReference type="ARBA" id="ARBA00023065"/>
    </source>
</evidence>
<name>A0A7S8CDT6_9BACI</name>
<dbReference type="Pfam" id="PF00582">
    <property type="entry name" value="Usp"/>
    <property type="match status" value="1"/>
</dbReference>
<dbReference type="Proteomes" id="UP000593626">
    <property type="component" value="Chromosome"/>
</dbReference>
<dbReference type="PANTHER" id="PTHR43562">
    <property type="entry name" value="NAPA-TYPE SODIUM/HYDROGEN ANTIPORTER"/>
    <property type="match status" value="1"/>
</dbReference>
<dbReference type="InterPro" id="IPR006153">
    <property type="entry name" value="Cation/H_exchanger_TM"/>
</dbReference>
<dbReference type="RefSeq" id="WP_239672821.1">
    <property type="nucleotide sequence ID" value="NZ_CP049742.1"/>
</dbReference>
<evidence type="ECO:0000256" key="2">
    <source>
        <dbReference type="ARBA" id="ARBA00005551"/>
    </source>
</evidence>
<dbReference type="GO" id="GO:0015297">
    <property type="term" value="F:antiporter activity"/>
    <property type="evidence" value="ECO:0007669"/>
    <property type="project" value="UniProtKB-KW"/>
</dbReference>
<keyword evidence="7" id="KW-0406">Ion transport</keyword>
<feature type="transmembrane region" description="Helical" evidence="9">
    <location>
        <begin position="169"/>
        <end position="193"/>
    </location>
</feature>
<dbReference type="InterPro" id="IPR014729">
    <property type="entry name" value="Rossmann-like_a/b/a_fold"/>
</dbReference>
<keyword evidence="8 9" id="KW-0472">Membrane</keyword>
<feature type="transmembrane region" description="Helical" evidence="9">
    <location>
        <begin position="257"/>
        <end position="281"/>
    </location>
</feature>
<dbReference type="AlphaFoldDB" id="A0A7S8CDT6"/>
<feature type="transmembrane region" description="Helical" evidence="9">
    <location>
        <begin position="321"/>
        <end position="343"/>
    </location>
</feature>
<evidence type="ECO:0000256" key="1">
    <source>
        <dbReference type="ARBA" id="ARBA00004141"/>
    </source>
</evidence>